<feature type="transmembrane region" description="Helical" evidence="7">
    <location>
        <begin position="151"/>
        <end position="169"/>
    </location>
</feature>
<protein>
    <submittedName>
        <fullName evidence="10">ATP-binding cassette subfamily C protein</fullName>
    </submittedName>
</protein>
<evidence type="ECO:0000259" key="9">
    <source>
        <dbReference type="PROSITE" id="PS50929"/>
    </source>
</evidence>
<feature type="domain" description="ABC transmembrane type-1" evidence="9">
    <location>
        <begin position="13"/>
        <end position="294"/>
    </location>
</feature>
<feature type="transmembrane region" description="Helical" evidence="7">
    <location>
        <begin position="12"/>
        <end position="31"/>
    </location>
</feature>
<dbReference type="InterPro" id="IPR003439">
    <property type="entry name" value="ABC_transporter-like_ATP-bd"/>
</dbReference>
<dbReference type="Pfam" id="PF00664">
    <property type="entry name" value="ABC_membrane"/>
    <property type="match status" value="1"/>
</dbReference>
<evidence type="ECO:0000256" key="4">
    <source>
        <dbReference type="ARBA" id="ARBA00022840"/>
    </source>
</evidence>
<evidence type="ECO:0000256" key="6">
    <source>
        <dbReference type="ARBA" id="ARBA00023136"/>
    </source>
</evidence>
<dbReference type="InterPro" id="IPR011527">
    <property type="entry name" value="ABC1_TM_dom"/>
</dbReference>
<dbReference type="InterPro" id="IPR036640">
    <property type="entry name" value="ABC1_TM_sf"/>
</dbReference>
<keyword evidence="5 7" id="KW-1133">Transmembrane helix</keyword>
<dbReference type="SUPFAM" id="SSF52540">
    <property type="entry name" value="P-loop containing nucleoside triphosphate hydrolases"/>
    <property type="match status" value="1"/>
</dbReference>
<evidence type="ECO:0000313" key="11">
    <source>
        <dbReference type="Proteomes" id="UP001549162"/>
    </source>
</evidence>
<evidence type="ECO:0000256" key="5">
    <source>
        <dbReference type="ARBA" id="ARBA00022989"/>
    </source>
</evidence>
<dbReference type="Gene3D" id="1.20.1560.10">
    <property type="entry name" value="ABC transporter type 1, transmembrane domain"/>
    <property type="match status" value="1"/>
</dbReference>
<keyword evidence="11" id="KW-1185">Reference proteome</keyword>
<dbReference type="Gene3D" id="3.40.50.300">
    <property type="entry name" value="P-loop containing nucleotide triphosphate hydrolases"/>
    <property type="match status" value="1"/>
</dbReference>
<dbReference type="SMART" id="SM00382">
    <property type="entry name" value="AAA"/>
    <property type="match status" value="1"/>
</dbReference>
<gene>
    <name evidence="10" type="ORF">ABID14_000431</name>
</gene>
<dbReference type="InterPro" id="IPR027417">
    <property type="entry name" value="P-loop_NTPase"/>
</dbReference>
<dbReference type="InterPro" id="IPR017871">
    <property type="entry name" value="ABC_transporter-like_CS"/>
</dbReference>
<evidence type="ECO:0000313" key="10">
    <source>
        <dbReference type="EMBL" id="MET3616806.1"/>
    </source>
</evidence>
<proteinExistence type="predicted"/>
<comment type="subcellular location">
    <subcellularLocation>
        <location evidence="1">Cell membrane</location>
        <topology evidence="1">Multi-pass membrane protein</topology>
    </subcellularLocation>
</comment>
<evidence type="ECO:0000256" key="1">
    <source>
        <dbReference type="ARBA" id="ARBA00004651"/>
    </source>
</evidence>
<dbReference type="CDD" id="cd03228">
    <property type="entry name" value="ABCC_MRP_Like"/>
    <property type="match status" value="1"/>
</dbReference>
<accession>A0ABV2J7P8</accession>
<dbReference type="SUPFAM" id="SSF90123">
    <property type="entry name" value="ABC transporter transmembrane region"/>
    <property type="match status" value="1"/>
</dbReference>
<name>A0ABV2J7P8_9FIRM</name>
<dbReference type="EMBL" id="JBEPMA010000002">
    <property type="protein sequence ID" value="MET3616806.1"/>
    <property type="molecule type" value="Genomic_DNA"/>
</dbReference>
<feature type="transmembrane region" description="Helical" evidence="7">
    <location>
        <begin position="232"/>
        <end position="259"/>
    </location>
</feature>
<sequence>MKKYLYSQKLRIVLIVILSIITSLFSIFIVINIQKIVDSMIINDSSTFQNSIWFLISSFIINFILSYFLVLSNSKLKKDIHKSIKSDIIESFFRMKHKDFTMTLPSEKINIFETDLNIIDNHYFENMLNILKNSMLIVFGLIYLIKLNKQMAFIMIFCSLLILFLPFVLGKNIDELSSMYSKNKDKFLGKIKDIFESMDLIHSYGIETKILKQFDTSLEELERSLYLFNRNLGLYSQIIGLGNYIIIAISFSLGGYFVINGKLSVGELIAITQVINIIMGPIGESTTAIMEISGAKKIKNKIIKLLNYSNADSFYINEKNFDSIELNNLCYTHDNSNFSLDNINLKIEKNKKYVILGSSGSGKSTLLKILSNILANTSGEIYLNGNEYSMHESISKIVSFVSQDTFIFNDSLVNNITLYKDYPHEEIKNAIKFSLLEDLKERNNMPDLNLAEALSGGERKKLALARAILNNTEVILLDELNSSLDPKSSRILEDRIFNLEEKTIVMVTHKINYHNLIKADEIICMDNGKIIEKGSLNKLLENKNYFYRNFGELYGKDFRNKKLEKVI</sequence>
<dbReference type="PROSITE" id="PS50929">
    <property type="entry name" value="ABC_TM1F"/>
    <property type="match status" value="1"/>
</dbReference>
<dbReference type="RefSeq" id="WP_354366814.1">
    <property type="nucleotide sequence ID" value="NZ_JBEPMA010000002.1"/>
</dbReference>
<dbReference type="Proteomes" id="UP001549162">
    <property type="component" value="Unassembled WGS sequence"/>
</dbReference>
<dbReference type="PROSITE" id="PS00211">
    <property type="entry name" value="ABC_TRANSPORTER_1"/>
    <property type="match status" value="1"/>
</dbReference>
<dbReference type="PROSITE" id="PS50893">
    <property type="entry name" value="ABC_TRANSPORTER_2"/>
    <property type="match status" value="1"/>
</dbReference>
<dbReference type="PANTHER" id="PTHR43394">
    <property type="entry name" value="ATP-DEPENDENT PERMEASE MDL1, MITOCHONDRIAL"/>
    <property type="match status" value="1"/>
</dbReference>
<feature type="transmembrane region" description="Helical" evidence="7">
    <location>
        <begin position="127"/>
        <end position="145"/>
    </location>
</feature>
<evidence type="ECO:0000256" key="7">
    <source>
        <dbReference type="SAM" id="Phobius"/>
    </source>
</evidence>
<organism evidence="10 11">
    <name type="scientific">Peptoniphilus olsenii</name>
    <dbReference type="NCBI Taxonomy" id="411570"/>
    <lineage>
        <taxon>Bacteria</taxon>
        <taxon>Bacillati</taxon>
        <taxon>Bacillota</taxon>
        <taxon>Tissierellia</taxon>
        <taxon>Tissierellales</taxon>
        <taxon>Peptoniphilaceae</taxon>
        <taxon>Peptoniphilus</taxon>
    </lineage>
</organism>
<evidence type="ECO:0000259" key="8">
    <source>
        <dbReference type="PROSITE" id="PS50893"/>
    </source>
</evidence>
<feature type="transmembrane region" description="Helical" evidence="7">
    <location>
        <begin position="51"/>
        <end position="71"/>
    </location>
</feature>
<keyword evidence="4 10" id="KW-0067">ATP-binding</keyword>
<evidence type="ECO:0000256" key="3">
    <source>
        <dbReference type="ARBA" id="ARBA00022741"/>
    </source>
</evidence>
<dbReference type="InterPro" id="IPR003593">
    <property type="entry name" value="AAA+_ATPase"/>
</dbReference>
<dbReference type="InterPro" id="IPR039421">
    <property type="entry name" value="Type_1_exporter"/>
</dbReference>
<keyword evidence="3" id="KW-0547">Nucleotide-binding</keyword>
<keyword evidence="2 7" id="KW-0812">Transmembrane</keyword>
<reference evidence="10 11" key="1">
    <citation type="submission" date="2024-06" db="EMBL/GenBank/DDBJ databases">
        <title>Genomic Encyclopedia of Type Strains, Phase IV (KMG-IV): sequencing the most valuable type-strain genomes for metagenomic binning, comparative biology and taxonomic classification.</title>
        <authorList>
            <person name="Goeker M."/>
        </authorList>
    </citation>
    <scope>NUCLEOTIDE SEQUENCE [LARGE SCALE GENOMIC DNA]</scope>
    <source>
        <strain evidence="10 11">DSM 21460</strain>
    </source>
</reference>
<dbReference type="GO" id="GO:0005524">
    <property type="term" value="F:ATP binding"/>
    <property type="evidence" value="ECO:0007669"/>
    <property type="project" value="UniProtKB-KW"/>
</dbReference>
<feature type="domain" description="ABC transporter" evidence="8">
    <location>
        <begin position="324"/>
        <end position="552"/>
    </location>
</feature>
<keyword evidence="6 7" id="KW-0472">Membrane</keyword>
<comment type="caution">
    <text evidence="10">The sequence shown here is derived from an EMBL/GenBank/DDBJ whole genome shotgun (WGS) entry which is preliminary data.</text>
</comment>
<evidence type="ECO:0000256" key="2">
    <source>
        <dbReference type="ARBA" id="ARBA00022692"/>
    </source>
</evidence>
<dbReference type="PANTHER" id="PTHR43394:SF1">
    <property type="entry name" value="ATP-BINDING CASSETTE SUB-FAMILY B MEMBER 10, MITOCHONDRIAL"/>
    <property type="match status" value="1"/>
</dbReference>
<dbReference type="Pfam" id="PF00005">
    <property type="entry name" value="ABC_tran"/>
    <property type="match status" value="1"/>
</dbReference>